<evidence type="ECO:0008006" key="3">
    <source>
        <dbReference type="Google" id="ProtNLM"/>
    </source>
</evidence>
<gene>
    <name evidence="2" type="ORF">PMYSY11_3157</name>
</gene>
<protein>
    <recommendedName>
        <fullName evidence="3">DUF4410 domain-containing protein</fullName>
    </recommendedName>
</protein>
<dbReference type="RefSeq" id="WP_150548771.1">
    <property type="nucleotide sequence ID" value="NZ_LR215729.2"/>
</dbReference>
<feature type="signal peptide" evidence="1">
    <location>
        <begin position="1"/>
        <end position="19"/>
    </location>
</feature>
<evidence type="ECO:0000256" key="1">
    <source>
        <dbReference type="SAM" id="SignalP"/>
    </source>
</evidence>
<feature type="chain" id="PRO_5025044982" description="DUF4410 domain-containing protein" evidence="1">
    <location>
        <begin position="20"/>
        <end position="222"/>
    </location>
</feature>
<reference evidence="2" key="1">
    <citation type="submission" date="2019-02" db="EMBL/GenBank/DDBJ databases">
        <authorList>
            <consortium name="Genoscope - CEA"/>
            <person name="William W."/>
        </authorList>
    </citation>
    <scope>NUCLEOTIDE SEQUENCE [LARGE SCALE GENOMIC DNA]</scope>
    <source>
        <strain evidence="2">YSy11</strain>
    </source>
</reference>
<proteinExistence type="predicted"/>
<dbReference type="PROSITE" id="PS51257">
    <property type="entry name" value="PROKAR_LIPOPROTEIN"/>
    <property type="match status" value="1"/>
</dbReference>
<organism evidence="2">
    <name type="scientific">Pseudomonas marincola</name>
    <dbReference type="NCBI Taxonomy" id="437900"/>
    <lineage>
        <taxon>Bacteria</taxon>
        <taxon>Pseudomonadati</taxon>
        <taxon>Pseudomonadota</taxon>
        <taxon>Gammaproteobacteria</taxon>
        <taxon>Pseudomonadales</taxon>
        <taxon>Pseudomonadaceae</taxon>
        <taxon>Pseudomonas</taxon>
    </lineage>
</organism>
<sequence>MIRNLALIACVLLMTGCAATVKKGQEASVALPDDARSNLVVNFQGTDRVLAHPDWGRLKTEWRGAMQSEASTAGYRVTEQAGTPRAEGKPGVLIVIDVSNFRYLTAGTRYAVGIMSGNAWIESKVNYSSLLTGANYGSRTYNTSSTAWEGVFSAMTEEQIQAISKEIVAEVRAAPRAPEQQPAALSKAGSAALSKDQRIKLLQQEKLSYEDYQRRYKEIVGE</sequence>
<name>A0A653E7Y5_9PSED</name>
<accession>A0A653E7Y5</accession>
<dbReference type="EMBL" id="LR215729">
    <property type="protein sequence ID" value="VEV98201.1"/>
    <property type="molecule type" value="Genomic_DNA"/>
</dbReference>
<keyword evidence="1" id="KW-0732">Signal</keyword>
<dbReference type="AlphaFoldDB" id="A0A653E7Y5"/>
<evidence type="ECO:0000313" key="2">
    <source>
        <dbReference type="EMBL" id="VEV98201.1"/>
    </source>
</evidence>